<dbReference type="Pfam" id="PF21033">
    <property type="entry name" value="RMD1-3"/>
    <property type="match status" value="1"/>
</dbReference>
<name>A0A1I7XNE4_HETBA</name>
<accession>A0A1I7XNE4</accession>
<organism evidence="1 2">
    <name type="scientific">Heterorhabditis bacteriophora</name>
    <name type="common">Entomopathogenic nematode worm</name>
    <dbReference type="NCBI Taxonomy" id="37862"/>
    <lineage>
        <taxon>Eukaryota</taxon>
        <taxon>Metazoa</taxon>
        <taxon>Ecdysozoa</taxon>
        <taxon>Nematoda</taxon>
        <taxon>Chromadorea</taxon>
        <taxon>Rhabditida</taxon>
        <taxon>Rhabditina</taxon>
        <taxon>Rhabditomorpha</taxon>
        <taxon>Strongyloidea</taxon>
        <taxon>Heterorhabditidae</taxon>
        <taxon>Heterorhabditis</taxon>
    </lineage>
</organism>
<sequence length="179" mass="20745">MSFEDIDKLFGTDNVRSGYDMLREHYNGKEKSPDLLWRLAKFCHELAGRTTDKEKKKELILEGRDYAVEGHHLDEDHFNAVKWAAIMTGQSTDYLGTKEKIEQGSKFKEYLDRALLIDAKEYALLHMRGRYSYSVANLSWFEKRLVIAKTYLSMAIKLKPVDDSENELLQEATKLVGKC</sequence>
<dbReference type="GO" id="GO:0008017">
    <property type="term" value="F:microtubule binding"/>
    <property type="evidence" value="ECO:0007669"/>
    <property type="project" value="TreeGrafter"/>
</dbReference>
<dbReference type="InterPro" id="IPR049039">
    <property type="entry name" value="RMD1-3_a_helical_rpt"/>
</dbReference>
<evidence type="ECO:0000313" key="1">
    <source>
        <dbReference type="Proteomes" id="UP000095283"/>
    </source>
</evidence>
<dbReference type="GO" id="GO:0097431">
    <property type="term" value="C:mitotic spindle pole"/>
    <property type="evidence" value="ECO:0007669"/>
    <property type="project" value="TreeGrafter"/>
</dbReference>
<protein>
    <submittedName>
        <fullName evidence="2">Tetratricopeptide repeat protein</fullName>
    </submittedName>
</protein>
<dbReference type="WBParaSite" id="Hba_19259">
    <property type="protein sequence ID" value="Hba_19259"/>
    <property type="gene ID" value="Hba_19259"/>
</dbReference>
<reference evidence="2" key="1">
    <citation type="submission" date="2016-11" db="UniProtKB">
        <authorList>
            <consortium name="WormBaseParasite"/>
        </authorList>
    </citation>
    <scope>IDENTIFICATION</scope>
</reference>
<evidence type="ECO:0000313" key="2">
    <source>
        <dbReference type="WBParaSite" id="Hba_19259"/>
    </source>
</evidence>
<dbReference type="PANTHER" id="PTHR16056">
    <property type="entry name" value="REGULATOR OF MICROTUBULE DYNAMICS PROTEIN"/>
    <property type="match status" value="1"/>
</dbReference>
<dbReference type="PANTHER" id="PTHR16056:SF20">
    <property type="entry name" value="C2H2-TYPE DOMAIN-CONTAINING PROTEIN-RELATED"/>
    <property type="match status" value="1"/>
</dbReference>
<proteinExistence type="predicted"/>
<dbReference type="Proteomes" id="UP000095283">
    <property type="component" value="Unplaced"/>
</dbReference>
<dbReference type="GO" id="GO:0005739">
    <property type="term" value="C:mitochondrion"/>
    <property type="evidence" value="ECO:0007669"/>
    <property type="project" value="TreeGrafter"/>
</dbReference>
<keyword evidence="1" id="KW-1185">Reference proteome</keyword>
<dbReference type="AlphaFoldDB" id="A0A1I7XNE4"/>
<dbReference type="GO" id="GO:0005876">
    <property type="term" value="C:spindle microtubule"/>
    <property type="evidence" value="ECO:0007669"/>
    <property type="project" value="TreeGrafter"/>
</dbReference>